<dbReference type="InterPro" id="IPR043128">
    <property type="entry name" value="Rev_trsase/Diguanyl_cyclase"/>
</dbReference>
<evidence type="ECO:0000313" key="2">
    <source>
        <dbReference type="Proteomes" id="UP000765509"/>
    </source>
</evidence>
<comment type="caution">
    <text evidence="1">The sequence shown here is derived from an EMBL/GenBank/DDBJ whole genome shotgun (WGS) entry which is preliminary data.</text>
</comment>
<evidence type="ECO:0000313" key="1">
    <source>
        <dbReference type="EMBL" id="MBW0510716.1"/>
    </source>
</evidence>
<dbReference type="InterPro" id="IPR043502">
    <property type="entry name" value="DNA/RNA_pol_sf"/>
</dbReference>
<accession>A0A9Q3HMC8</accession>
<reference evidence="1" key="1">
    <citation type="submission" date="2021-03" db="EMBL/GenBank/DDBJ databases">
        <title>Draft genome sequence of rust myrtle Austropuccinia psidii MF-1, a brazilian biotype.</title>
        <authorList>
            <person name="Quecine M.C."/>
            <person name="Pachon D.M.R."/>
            <person name="Bonatelli M.L."/>
            <person name="Correr F.H."/>
            <person name="Franceschini L.M."/>
            <person name="Leite T.F."/>
            <person name="Margarido G.R.A."/>
            <person name="Almeida C.A."/>
            <person name="Ferrarezi J.A."/>
            <person name="Labate C.A."/>
        </authorList>
    </citation>
    <scope>NUCLEOTIDE SEQUENCE</scope>
    <source>
        <strain evidence="1">MF-1</strain>
    </source>
</reference>
<protein>
    <submittedName>
        <fullName evidence="1">Uncharacterized protein</fullName>
    </submittedName>
</protein>
<dbReference type="OrthoDB" id="775972at2759"/>
<organism evidence="1 2">
    <name type="scientific">Austropuccinia psidii MF-1</name>
    <dbReference type="NCBI Taxonomy" id="1389203"/>
    <lineage>
        <taxon>Eukaryota</taxon>
        <taxon>Fungi</taxon>
        <taxon>Dikarya</taxon>
        <taxon>Basidiomycota</taxon>
        <taxon>Pucciniomycotina</taxon>
        <taxon>Pucciniomycetes</taxon>
        <taxon>Pucciniales</taxon>
        <taxon>Sphaerophragmiaceae</taxon>
        <taxon>Austropuccinia</taxon>
    </lineage>
</organism>
<dbReference type="SUPFAM" id="SSF56672">
    <property type="entry name" value="DNA/RNA polymerases"/>
    <property type="match status" value="1"/>
</dbReference>
<dbReference type="Proteomes" id="UP000765509">
    <property type="component" value="Unassembled WGS sequence"/>
</dbReference>
<proteinExistence type="predicted"/>
<gene>
    <name evidence="1" type="ORF">O181_050431</name>
</gene>
<keyword evidence="2" id="KW-1185">Reference proteome</keyword>
<dbReference type="Gene3D" id="3.10.10.10">
    <property type="entry name" value="HIV Type 1 Reverse Transcriptase, subunit A, domain 1"/>
    <property type="match status" value="1"/>
</dbReference>
<dbReference type="EMBL" id="AVOT02021729">
    <property type="protein sequence ID" value="MBW0510716.1"/>
    <property type="molecule type" value="Genomic_DNA"/>
</dbReference>
<sequence length="524" mass="59448">MNTKVELCGQPRLSTNGSMMLGDLKWRQPLNLPNLILIKTKLYHGFSKKKDRLTALYADILELMIHRKILRQCGGDLEHAVKRRTTEQYSAEDIINILEQVTSTTKIGSSRVHLKTRFNTPWKESVEKCPKENSNNKYKSADTVIKCHIFQSTTHLANTCPKRGKINEIDIEKEPDVEKDDIIEDNSDDKSSIFSESSKDIENINATFDIMESYSHLPQLSNGQLDLSKVQDAQLMKTKPNRGKGYKAGSSCITEVVIDNKPTKHLLDPGAFCSCVGKSFLKTCVPNFEDQLLPIDGIKFNSASNPMKALGIFETNVIFPHINKNSRITDRYFTIGDNKHPKFACLPFKRQITINKVSPVNLELEKFKSEQLREAELSLHLTNKQENELSSLLYYHKGAFSSDKEPLGAIIGHEVDIILNIERPYPPLLRRPAYPASPKSREALETHIKELLDLSVIRNFGHNEEVEITTPVIVAWHNGKSIIVGDLRALKTYTFPDRYPIPKIYIFLTQISQAVYISTINALK</sequence>
<dbReference type="Gene3D" id="3.30.70.270">
    <property type="match status" value="1"/>
</dbReference>
<name>A0A9Q3HMC8_9BASI</name>
<dbReference type="AlphaFoldDB" id="A0A9Q3HMC8"/>